<reference evidence="2" key="1">
    <citation type="journal article" date="2021" name="Open Biol.">
        <title>Shared evolutionary footprints suggest mitochondrial oxidative damage underlies multiple complex I losses in fungi.</title>
        <authorList>
            <person name="Schikora-Tamarit M.A."/>
            <person name="Marcet-Houben M."/>
            <person name="Nosek J."/>
            <person name="Gabaldon T."/>
        </authorList>
    </citation>
    <scope>NUCLEOTIDE SEQUENCE</scope>
    <source>
        <strain evidence="2">CBS6075</strain>
    </source>
</reference>
<feature type="region of interest" description="Disordered" evidence="1">
    <location>
        <begin position="210"/>
        <end position="269"/>
    </location>
</feature>
<sequence>MLAGWLYRAVISSFEIIFKTVLLTTLSSSWKMVARFEIDSLFFLSWRGGNLVQRLLGLLDQTTSESTQSKLHQRSIEKNLQLRVGSMDGGLQVRQQQHVTGLEVLIVESIVVNVVENGLLSEHRVWLFVEHQTESVDQSVGIFDSLWTRLGQLGVDRRVQRLFQLLPHSVLAENDELGWLEVDVVQSLQDHSCQLVALWCGQVLSRNDRLSSSESESKPEPESQSSSLSSSSSSGEPSSLETSPASDSDDERSSSLEESNSSSDESSESYVVVKNLDILLFSRIDPAILVADFL</sequence>
<feature type="compositionally biased region" description="Low complexity" evidence="1">
    <location>
        <begin position="222"/>
        <end position="246"/>
    </location>
</feature>
<dbReference type="AlphaFoldDB" id="A0A9P8T801"/>
<dbReference type="EMBL" id="JAEUBE010000158">
    <property type="protein sequence ID" value="KAH3668496.1"/>
    <property type="molecule type" value="Genomic_DNA"/>
</dbReference>
<comment type="caution">
    <text evidence="2">The sequence shown here is derived from an EMBL/GenBank/DDBJ whole genome shotgun (WGS) entry which is preliminary data.</text>
</comment>
<dbReference type="RefSeq" id="XP_046062910.1">
    <property type="nucleotide sequence ID" value="XM_046203100.1"/>
</dbReference>
<evidence type="ECO:0000313" key="3">
    <source>
        <dbReference type="Proteomes" id="UP000769157"/>
    </source>
</evidence>
<keyword evidence="3" id="KW-1185">Reference proteome</keyword>
<dbReference type="Proteomes" id="UP000769157">
    <property type="component" value="Unassembled WGS sequence"/>
</dbReference>
<organism evidence="2 3">
    <name type="scientific">Ogataea philodendri</name>
    <dbReference type="NCBI Taxonomy" id="1378263"/>
    <lineage>
        <taxon>Eukaryota</taxon>
        <taxon>Fungi</taxon>
        <taxon>Dikarya</taxon>
        <taxon>Ascomycota</taxon>
        <taxon>Saccharomycotina</taxon>
        <taxon>Pichiomycetes</taxon>
        <taxon>Pichiales</taxon>
        <taxon>Pichiaceae</taxon>
        <taxon>Ogataea</taxon>
    </lineage>
</organism>
<gene>
    <name evidence="2" type="ORF">OGAPHI_002250</name>
</gene>
<name>A0A9P8T801_9ASCO</name>
<feature type="compositionally biased region" description="Basic and acidic residues" evidence="1">
    <location>
        <begin position="210"/>
        <end position="221"/>
    </location>
</feature>
<proteinExistence type="predicted"/>
<evidence type="ECO:0000313" key="2">
    <source>
        <dbReference type="EMBL" id="KAH3668496.1"/>
    </source>
</evidence>
<reference evidence="2" key="2">
    <citation type="submission" date="2021-01" db="EMBL/GenBank/DDBJ databases">
        <authorList>
            <person name="Schikora-Tamarit M.A."/>
        </authorList>
    </citation>
    <scope>NUCLEOTIDE SEQUENCE</scope>
    <source>
        <strain evidence="2">CBS6075</strain>
    </source>
</reference>
<protein>
    <submittedName>
        <fullName evidence="2">Uncharacterized protein</fullName>
    </submittedName>
</protein>
<accession>A0A9P8T801</accession>
<dbReference type="GeneID" id="70234217"/>
<evidence type="ECO:0000256" key="1">
    <source>
        <dbReference type="SAM" id="MobiDB-lite"/>
    </source>
</evidence>